<reference evidence="1" key="1">
    <citation type="journal article" date="2020" name="mSystems">
        <title>Genome- and Community-Level Interaction Insights into Carbon Utilization and Element Cycling Functions of Hydrothermarchaeota in Hydrothermal Sediment.</title>
        <authorList>
            <person name="Zhou Z."/>
            <person name="Liu Y."/>
            <person name="Xu W."/>
            <person name="Pan J."/>
            <person name="Luo Z.H."/>
            <person name="Li M."/>
        </authorList>
    </citation>
    <scope>NUCLEOTIDE SEQUENCE [LARGE SCALE GENOMIC DNA]</scope>
    <source>
        <strain evidence="1">SpSt-413</strain>
    </source>
</reference>
<dbReference type="InterPro" id="IPR020022">
    <property type="entry name" value="N-acetyl_sugar_amidoTrfase"/>
</dbReference>
<dbReference type="SUPFAM" id="SSF52402">
    <property type="entry name" value="Adenine nucleotide alpha hydrolases-like"/>
    <property type="match status" value="1"/>
</dbReference>
<dbReference type="GO" id="GO:0016740">
    <property type="term" value="F:transferase activity"/>
    <property type="evidence" value="ECO:0007669"/>
    <property type="project" value="UniProtKB-KW"/>
</dbReference>
<name>A0A7C4AHF0_9BACT</name>
<organism evidence="1">
    <name type="scientific">Fundidesulfovibrio putealis</name>
    <dbReference type="NCBI Taxonomy" id="270496"/>
    <lineage>
        <taxon>Bacteria</taxon>
        <taxon>Pseudomonadati</taxon>
        <taxon>Thermodesulfobacteriota</taxon>
        <taxon>Desulfovibrionia</taxon>
        <taxon>Desulfovibrionales</taxon>
        <taxon>Desulfovibrionaceae</taxon>
        <taxon>Fundidesulfovibrio</taxon>
    </lineage>
</organism>
<dbReference type="AlphaFoldDB" id="A0A7C4AHF0"/>
<dbReference type="NCBIfam" id="TIGR03573">
    <property type="entry name" value="WbuX"/>
    <property type="match status" value="1"/>
</dbReference>
<sequence length="372" mass="42173">MKYCARCVTPDTRPNIRLDAQGVCNACRNFESRAGIDWAGRARAFARVADNARSASRGYDCLIPVSGGKDSFWQTLVCLEHGLKPLCVTWRPWARTPLGQANLRALVELGVDHVDYSISPDVERRFMLKAYERFGSTAVPMHMALFAIPLALAARFSIPLVVWGENSAFEYGDASQRDTGFKLDAAWLATYGVTHGTTAADWLDQGFTRAELTPYFGPSQEELEAAGVLAVFLGYYFPWDPERSRRAALAHGFREREAGPRTGLYAYADIDDRFISLHHHLKWHKFGFTRLFDNLSLEIRHGRITRQQAVETIARTGDQTPHQDIAHFCAFAGIGVERYHEIAEGFRNPAVWTRRDGAWRIEDFLIPDWRWT</sequence>
<accession>A0A7C4AHF0</accession>
<comment type="caution">
    <text evidence="1">The sequence shown here is derived from an EMBL/GenBank/DDBJ whole genome shotgun (WGS) entry which is preliminary data.</text>
</comment>
<dbReference type="EMBL" id="DSRP01000533">
    <property type="protein sequence ID" value="HGG92825.1"/>
    <property type="molecule type" value="Genomic_DNA"/>
</dbReference>
<keyword evidence="1" id="KW-0808">Transferase</keyword>
<evidence type="ECO:0000313" key="1">
    <source>
        <dbReference type="EMBL" id="HGG92825.1"/>
    </source>
</evidence>
<gene>
    <name evidence="1" type="ORF">ENR59_07725</name>
</gene>
<proteinExistence type="predicted"/>
<protein>
    <submittedName>
        <fullName evidence="1">N-acetyl sugar amidotransferase</fullName>
    </submittedName>
</protein>